<dbReference type="PANTHER" id="PTHR45831">
    <property type="entry name" value="LD24721P"/>
    <property type="match status" value="1"/>
</dbReference>
<dbReference type="SUPFAM" id="SSF48452">
    <property type="entry name" value="TPR-like"/>
    <property type="match status" value="2"/>
</dbReference>
<evidence type="ECO:0000256" key="4">
    <source>
        <dbReference type="SAM" id="SignalP"/>
    </source>
</evidence>
<feature type="signal peptide" evidence="4">
    <location>
        <begin position="1"/>
        <end position="22"/>
    </location>
</feature>
<gene>
    <name evidence="5" type="ORF">QO011_006162</name>
</gene>
<evidence type="ECO:0000256" key="2">
    <source>
        <dbReference type="ARBA" id="ARBA00022803"/>
    </source>
</evidence>
<keyword evidence="1" id="KW-0677">Repeat</keyword>
<dbReference type="PANTHER" id="PTHR45831:SF2">
    <property type="entry name" value="LD24721P"/>
    <property type="match status" value="1"/>
</dbReference>
<dbReference type="PROSITE" id="PS50005">
    <property type="entry name" value="TPR"/>
    <property type="match status" value="2"/>
</dbReference>
<evidence type="ECO:0000256" key="3">
    <source>
        <dbReference type="PROSITE-ProRule" id="PRU00339"/>
    </source>
</evidence>
<keyword evidence="2 3" id="KW-0802">TPR repeat</keyword>
<feature type="repeat" description="TPR" evidence="3">
    <location>
        <begin position="102"/>
        <end position="135"/>
    </location>
</feature>
<dbReference type="Gene3D" id="1.25.40.10">
    <property type="entry name" value="Tetratricopeptide repeat domain"/>
    <property type="match status" value="2"/>
</dbReference>
<evidence type="ECO:0000313" key="5">
    <source>
        <dbReference type="EMBL" id="MDQ0473128.1"/>
    </source>
</evidence>
<dbReference type="InterPro" id="IPR019734">
    <property type="entry name" value="TPR_rpt"/>
</dbReference>
<reference evidence="5 6" key="1">
    <citation type="submission" date="2023-07" db="EMBL/GenBank/DDBJ databases">
        <title>Genomic Encyclopedia of Type Strains, Phase IV (KMG-IV): sequencing the most valuable type-strain genomes for metagenomic binning, comparative biology and taxonomic classification.</title>
        <authorList>
            <person name="Goeker M."/>
        </authorList>
    </citation>
    <scope>NUCLEOTIDE SEQUENCE [LARGE SCALE GENOMIC DNA]</scope>
    <source>
        <strain evidence="5 6">DSM 19619</strain>
    </source>
</reference>
<protein>
    <submittedName>
        <fullName evidence="5">Tetratricopeptide (TPR) repeat protein</fullName>
    </submittedName>
</protein>
<dbReference type="InterPro" id="IPR047150">
    <property type="entry name" value="SGT"/>
</dbReference>
<dbReference type="SMART" id="SM00028">
    <property type="entry name" value="TPR"/>
    <property type="match status" value="4"/>
</dbReference>
<evidence type="ECO:0000256" key="1">
    <source>
        <dbReference type="ARBA" id="ARBA00022737"/>
    </source>
</evidence>
<feature type="chain" id="PRO_5046745305" evidence="4">
    <location>
        <begin position="23"/>
        <end position="229"/>
    </location>
</feature>
<dbReference type="Proteomes" id="UP001242480">
    <property type="component" value="Unassembled WGS sequence"/>
</dbReference>
<comment type="caution">
    <text evidence="5">The sequence shown here is derived from an EMBL/GenBank/DDBJ whole genome shotgun (WGS) entry which is preliminary data.</text>
</comment>
<keyword evidence="4" id="KW-0732">Signal</keyword>
<dbReference type="RefSeq" id="WP_307280983.1">
    <property type="nucleotide sequence ID" value="NZ_JAUSVX010000015.1"/>
</dbReference>
<dbReference type="InterPro" id="IPR011990">
    <property type="entry name" value="TPR-like_helical_dom_sf"/>
</dbReference>
<evidence type="ECO:0000313" key="6">
    <source>
        <dbReference type="Proteomes" id="UP001242480"/>
    </source>
</evidence>
<proteinExistence type="predicted"/>
<accession>A0ABU0JI86</accession>
<feature type="repeat" description="TPR" evidence="3">
    <location>
        <begin position="61"/>
        <end position="94"/>
    </location>
</feature>
<organism evidence="5 6">
    <name type="scientific">Labrys wisconsinensis</name>
    <dbReference type="NCBI Taxonomy" id="425677"/>
    <lineage>
        <taxon>Bacteria</taxon>
        <taxon>Pseudomonadati</taxon>
        <taxon>Pseudomonadota</taxon>
        <taxon>Alphaproteobacteria</taxon>
        <taxon>Hyphomicrobiales</taxon>
        <taxon>Xanthobacteraceae</taxon>
        <taxon>Labrys</taxon>
    </lineage>
</organism>
<name>A0ABU0JI86_9HYPH</name>
<keyword evidence="6" id="KW-1185">Reference proteome</keyword>
<dbReference type="Pfam" id="PF13432">
    <property type="entry name" value="TPR_16"/>
    <property type="match status" value="1"/>
</dbReference>
<dbReference type="EMBL" id="JAUSVX010000015">
    <property type="protein sequence ID" value="MDQ0473128.1"/>
    <property type="molecule type" value="Genomic_DNA"/>
</dbReference>
<sequence length="229" mass="24139">MRTTLSPGVLLLLLVLCGPASAAPARDNYAACNGGKDHAGIISACSWVLARGGRESANNRKIAFFYRGLAYQVSDHLDQAIDDYHKALALDAAYGPAIQNLSVGLNKRGSDAFNRGDYDSALAAFEESVRLDPKNAVSVSNRAAAHLKKGELGLALADCTEGIALDPKYILARDICGRTYLAQHDNANAVAAFTQAFALDLHFSDGEPLSMADALKQAQAALPPPAGAR</sequence>